<dbReference type="PRINTS" id="PR00080">
    <property type="entry name" value="SDRFAMILY"/>
</dbReference>
<dbReference type="PANTHER" id="PTHR43008">
    <property type="entry name" value="BENZIL REDUCTASE"/>
    <property type="match status" value="1"/>
</dbReference>
<evidence type="ECO:0000313" key="6">
    <source>
        <dbReference type="Proteomes" id="UP001521222"/>
    </source>
</evidence>
<evidence type="ECO:0000256" key="3">
    <source>
        <dbReference type="ARBA" id="ARBA00023002"/>
    </source>
</evidence>
<dbReference type="Gene3D" id="3.40.50.720">
    <property type="entry name" value="NAD(P)-binding Rossmann-like Domain"/>
    <property type="match status" value="1"/>
</dbReference>
<comment type="caution">
    <text evidence="5">The sequence shown here is derived from an EMBL/GenBank/DDBJ whole genome shotgun (WGS) entry which is preliminary data.</text>
</comment>
<reference evidence="5 6" key="1">
    <citation type="submission" date="2024-02" db="EMBL/GenBank/DDBJ databases">
        <title>De novo assembly and annotation of 12 fungi associated with fruit tree decline syndrome in Ontario, Canada.</title>
        <authorList>
            <person name="Sulman M."/>
            <person name="Ellouze W."/>
            <person name="Ilyukhin E."/>
        </authorList>
    </citation>
    <scope>NUCLEOTIDE SEQUENCE [LARGE SCALE GENOMIC DNA]</scope>
    <source>
        <strain evidence="5 6">M97-236</strain>
    </source>
</reference>
<keyword evidence="6" id="KW-1185">Reference proteome</keyword>
<proteinExistence type="inferred from homology"/>
<dbReference type="SUPFAM" id="SSF51735">
    <property type="entry name" value="NAD(P)-binding Rossmann-fold domains"/>
    <property type="match status" value="1"/>
</dbReference>
<evidence type="ECO:0000256" key="4">
    <source>
        <dbReference type="RuleBase" id="RU000363"/>
    </source>
</evidence>
<dbReference type="Pfam" id="PF00106">
    <property type="entry name" value="adh_short"/>
    <property type="match status" value="1"/>
</dbReference>
<evidence type="ECO:0000256" key="1">
    <source>
        <dbReference type="ARBA" id="ARBA00006484"/>
    </source>
</evidence>
<name>A0ABR3RS10_9PLEO</name>
<dbReference type="EMBL" id="JAKIXB020000007">
    <property type="protein sequence ID" value="KAL1607221.1"/>
    <property type="molecule type" value="Genomic_DNA"/>
</dbReference>
<evidence type="ECO:0008006" key="7">
    <source>
        <dbReference type="Google" id="ProtNLM"/>
    </source>
</evidence>
<dbReference type="PRINTS" id="PR00081">
    <property type="entry name" value="GDHRDH"/>
</dbReference>
<keyword evidence="3" id="KW-0560">Oxidoreductase</keyword>
<dbReference type="InterPro" id="IPR020904">
    <property type="entry name" value="Sc_DH/Rdtase_CS"/>
</dbReference>
<dbReference type="Proteomes" id="UP001521222">
    <property type="component" value="Unassembled WGS sequence"/>
</dbReference>
<gene>
    <name evidence="5" type="ORF">SLS59_002926</name>
</gene>
<dbReference type="PROSITE" id="PS00061">
    <property type="entry name" value="ADH_SHORT"/>
    <property type="match status" value="1"/>
</dbReference>
<dbReference type="InterPro" id="IPR036291">
    <property type="entry name" value="NAD(P)-bd_dom_sf"/>
</dbReference>
<dbReference type="InterPro" id="IPR002347">
    <property type="entry name" value="SDR_fam"/>
</dbReference>
<organism evidence="5 6">
    <name type="scientific">Nothophoma quercina</name>
    <dbReference type="NCBI Taxonomy" id="749835"/>
    <lineage>
        <taxon>Eukaryota</taxon>
        <taxon>Fungi</taxon>
        <taxon>Dikarya</taxon>
        <taxon>Ascomycota</taxon>
        <taxon>Pezizomycotina</taxon>
        <taxon>Dothideomycetes</taxon>
        <taxon>Pleosporomycetidae</taxon>
        <taxon>Pleosporales</taxon>
        <taxon>Pleosporineae</taxon>
        <taxon>Didymellaceae</taxon>
        <taxon>Nothophoma</taxon>
    </lineage>
</organism>
<accession>A0ABR3RS10</accession>
<comment type="similarity">
    <text evidence="1 4">Belongs to the short-chain dehydrogenases/reductases (SDR) family.</text>
</comment>
<protein>
    <recommendedName>
        <fullName evidence="7">Oxidoreductase</fullName>
    </recommendedName>
</protein>
<dbReference type="PANTHER" id="PTHR43008:SF12">
    <property type="entry name" value="OXIDOREDUCTASE, SHORT CHAIN DEHYDROGENASE_REDUCTASE FAMILY (AFU_ORTHOLOGUE AFUA_6G13830)"/>
    <property type="match status" value="1"/>
</dbReference>
<sequence length="269" mass="28676">MKRKDVNAPVLDQFSLKGKVVAVTGGAGGIGIEIVRGLAEAGADVALIYNSSNRAGEIAATIAKDTKVRVEPYQADVTSRASIATALQKIASEFGNGRLDAVIANSGTCANIPALEYTEESWRTNNAVNYDGAMWTAQAAGKIFKEQGYGNLVITASVSATLVNLPQTQAAYNASKAAAVHLAKCLAVEWADFARVNCISPGFILTDSKTRPPENTERHQLTRILVLTNQPKELMEQWLAMIPGRRICHAAELKSVSHIGEATHTICLG</sequence>
<evidence type="ECO:0000313" key="5">
    <source>
        <dbReference type="EMBL" id="KAL1607221.1"/>
    </source>
</evidence>
<keyword evidence="2" id="KW-0521">NADP</keyword>
<evidence type="ECO:0000256" key="2">
    <source>
        <dbReference type="ARBA" id="ARBA00022857"/>
    </source>
</evidence>